<protein>
    <submittedName>
        <fullName evidence="1">Uncharacterized protein</fullName>
    </submittedName>
</protein>
<gene>
    <name evidence="1" type="ORF">AFI02nite_12460</name>
</gene>
<reference evidence="1 2" key="1">
    <citation type="submission" date="2019-07" db="EMBL/GenBank/DDBJ databases">
        <title>Whole genome shotgun sequence of Aliivibrio fischeri NBRC 101058.</title>
        <authorList>
            <person name="Hosoyama A."/>
            <person name="Uohara A."/>
            <person name="Ohji S."/>
            <person name="Ichikawa N."/>
        </authorList>
    </citation>
    <scope>NUCLEOTIDE SEQUENCE [LARGE SCALE GENOMIC DNA]</scope>
    <source>
        <strain evidence="1 2">NBRC 101058</strain>
    </source>
</reference>
<sequence>MQTITYPSSVKSQADKLVQSIETREQEITAAIDKIGTSKKLKEKNKKAGISTKYICLHPYQSNISPSKTLLAPIALQIAADNIVNSPEVSHLNSGIALVVTGRDATNFASNIKKIASVINHPAWVQLATLANEESILTINKMQIPKTKPGPYWLNGNIGFITPIITTEQLINSAEAQQITPEINLTPTERLINAATRQKNLLAKQKGQLSQLNNQYTGQCYALKLSGTQSAIRKQLLDFQTDNQPYSSVLVILTNDSENLSLLYEMFSL</sequence>
<proteinExistence type="predicted"/>
<evidence type="ECO:0000313" key="2">
    <source>
        <dbReference type="Proteomes" id="UP000321787"/>
    </source>
</evidence>
<dbReference type="Proteomes" id="UP000321787">
    <property type="component" value="Unassembled WGS sequence"/>
</dbReference>
<dbReference type="RefSeq" id="WP_146862853.1">
    <property type="nucleotide sequence ID" value="NZ_BJTZ01000005.1"/>
</dbReference>
<accession>A0A510UIN2</accession>
<comment type="caution">
    <text evidence="1">The sequence shown here is derived from an EMBL/GenBank/DDBJ whole genome shotgun (WGS) entry which is preliminary data.</text>
</comment>
<evidence type="ECO:0000313" key="1">
    <source>
        <dbReference type="EMBL" id="GEK13210.1"/>
    </source>
</evidence>
<dbReference type="AlphaFoldDB" id="A0A510UIN2"/>
<dbReference type="EMBL" id="BJTZ01000005">
    <property type="protein sequence ID" value="GEK13210.1"/>
    <property type="molecule type" value="Genomic_DNA"/>
</dbReference>
<organism evidence="1 2">
    <name type="scientific">Aliivibrio fischeri</name>
    <name type="common">Vibrio fischeri</name>
    <dbReference type="NCBI Taxonomy" id="668"/>
    <lineage>
        <taxon>Bacteria</taxon>
        <taxon>Pseudomonadati</taxon>
        <taxon>Pseudomonadota</taxon>
        <taxon>Gammaproteobacteria</taxon>
        <taxon>Vibrionales</taxon>
        <taxon>Vibrionaceae</taxon>
        <taxon>Aliivibrio</taxon>
    </lineage>
</organism>
<name>A0A510UIN2_ALIFS</name>